<keyword evidence="6 10" id="KW-0243">Dynein</keyword>
<evidence type="ECO:0000256" key="3">
    <source>
        <dbReference type="ARBA" id="ARBA00022448"/>
    </source>
</evidence>
<gene>
    <name evidence="12" type="primary">DYNLRB2</name>
    <name evidence="12" type="ORF">BGZ95_010424</name>
</gene>
<dbReference type="SMART" id="SM00960">
    <property type="entry name" value="Robl_LC7"/>
    <property type="match status" value="1"/>
</dbReference>
<reference evidence="12" key="1">
    <citation type="journal article" date="2020" name="Fungal Divers.">
        <title>Resolving the Mortierellaceae phylogeny through synthesis of multi-gene phylogenetics and phylogenomics.</title>
        <authorList>
            <person name="Vandepol N."/>
            <person name="Liber J."/>
            <person name="Desiro A."/>
            <person name="Na H."/>
            <person name="Kennedy M."/>
            <person name="Barry K."/>
            <person name="Grigoriev I.V."/>
            <person name="Miller A.N."/>
            <person name="O'Donnell K."/>
            <person name="Stajich J.E."/>
            <person name="Bonito G."/>
        </authorList>
    </citation>
    <scope>NUCLEOTIDE SEQUENCE</scope>
    <source>
        <strain evidence="12">NRRL 28262</strain>
    </source>
</reference>
<dbReference type="EMBL" id="JAAAIL010000699">
    <property type="protein sequence ID" value="KAG0273755.1"/>
    <property type="molecule type" value="Genomic_DNA"/>
</dbReference>
<evidence type="ECO:0000256" key="9">
    <source>
        <dbReference type="ARBA" id="ARBA00025362"/>
    </source>
</evidence>
<dbReference type="Proteomes" id="UP001194580">
    <property type="component" value="Unassembled WGS sequence"/>
</dbReference>
<dbReference type="SUPFAM" id="SSF103196">
    <property type="entry name" value="Roadblock/LC7 domain"/>
    <property type="match status" value="1"/>
</dbReference>
<dbReference type="Pfam" id="PF03259">
    <property type="entry name" value="Robl_LC7"/>
    <property type="match status" value="1"/>
</dbReference>
<keyword evidence="4 10" id="KW-0963">Cytoplasm</keyword>
<evidence type="ECO:0000256" key="4">
    <source>
        <dbReference type="ARBA" id="ARBA00022490"/>
    </source>
</evidence>
<comment type="function">
    <text evidence="9">Acts as one of several non-catalytic accessory components of the cytoplasmic dynein 1 complex that are thought to be involved in linking dynein to cargos and to adapter proteins that regulate dynein function. Cytoplasmic dynein 1 acts as a motor for the intracellular retrograde motility of vesicles and organelles along microtubules.</text>
</comment>
<evidence type="ECO:0000256" key="8">
    <source>
        <dbReference type="ARBA" id="ARBA00023212"/>
    </source>
</evidence>
<dbReference type="GO" id="GO:0007018">
    <property type="term" value="P:microtubule-based movement"/>
    <property type="evidence" value="ECO:0007669"/>
    <property type="project" value="UniProtKB-UniRule"/>
</dbReference>
<dbReference type="PIRSF" id="PIRSF009998">
    <property type="entry name" value="DLC7"/>
    <property type="match status" value="1"/>
</dbReference>
<organism evidence="12 13">
    <name type="scientific">Linnemannia exigua</name>
    <dbReference type="NCBI Taxonomy" id="604196"/>
    <lineage>
        <taxon>Eukaryota</taxon>
        <taxon>Fungi</taxon>
        <taxon>Fungi incertae sedis</taxon>
        <taxon>Mucoromycota</taxon>
        <taxon>Mortierellomycotina</taxon>
        <taxon>Mortierellomycetes</taxon>
        <taxon>Mortierellales</taxon>
        <taxon>Mortierellaceae</taxon>
        <taxon>Linnemannia</taxon>
    </lineage>
</organism>
<dbReference type="GO" id="GO:0045505">
    <property type="term" value="F:dynein intermediate chain binding"/>
    <property type="evidence" value="ECO:0007669"/>
    <property type="project" value="UniProtKB-UniRule"/>
</dbReference>
<name>A0AAD4DBB8_9FUNG</name>
<comment type="caution">
    <text evidence="12">The sequence shown here is derived from an EMBL/GenBank/DDBJ whole genome shotgun (WGS) entry which is preliminary data.</text>
</comment>
<dbReference type="AlphaFoldDB" id="A0AAD4DBB8"/>
<sequence length="102" mass="11515">MSEVEETIRRLSSKKNVEGVVVVNQLGLMIRSTLEASLGKQYATLMSDLVRTARQSVAQLDAQAGRYFNELTFLRIRTRKHEIMICPEGEYLMIVIQAPDSA</sequence>
<feature type="domain" description="Roadblock/LAMTOR2" evidence="11">
    <location>
        <begin position="4"/>
        <end position="97"/>
    </location>
</feature>
<evidence type="ECO:0000256" key="5">
    <source>
        <dbReference type="ARBA" id="ARBA00022701"/>
    </source>
</evidence>
<accession>A0AAD4DBB8</accession>
<comment type="subcellular location">
    <subcellularLocation>
        <location evidence="1 10">Cytoplasm</location>
        <location evidence="1 10">Cytoskeleton</location>
    </subcellularLocation>
</comment>
<evidence type="ECO:0000256" key="2">
    <source>
        <dbReference type="ARBA" id="ARBA00007191"/>
    </source>
</evidence>
<keyword evidence="8 10" id="KW-0206">Cytoskeleton</keyword>
<dbReference type="PANTHER" id="PTHR10779">
    <property type="entry name" value="DYNEIN LIGHT CHAIN ROADBLOCK"/>
    <property type="match status" value="1"/>
</dbReference>
<comment type="similarity">
    <text evidence="2 10">Belongs to the GAMAD family.</text>
</comment>
<evidence type="ECO:0000256" key="6">
    <source>
        <dbReference type="ARBA" id="ARBA00023017"/>
    </source>
</evidence>
<dbReference type="GO" id="GO:0005874">
    <property type="term" value="C:microtubule"/>
    <property type="evidence" value="ECO:0007669"/>
    <property type="project" value="UniProtKB-UniRule"/>
</dbReference>
<evidence type="ECO:0000313" key="13">
    <source>
        <dbReference type="Proteomes" id="UP001194580"/>
    </source>
</evidence>
<evidence type="ECO:0000259" key="11">
    <source>
        <dbReference type="SMART" id="SM00960"/>
    </source>
</evidence>
<protein>
    <recommendedName>
        <fullName evidence="10">Dynein light chain roadblock</fullName>
    </recommendedName>
</protein>
<keyword evidence="5 10" id="KW-0493">Microtubule</keyword>
<keyword evidence="7 10" id="KW-0505">Motor protein</keyword>
<dbReference type="GO" id="GO:0005737">
    <property type="term" value="C:cytoplasm"/>
    <property type="evidence" value="ECO:0007669"/>
    <property type="project" value="UniProtKB-UniRule"/>
</dbReference>
<evidence type="ECO:0000313" key="12">
    <source>
        <dbReference type="EMBL" id="KAG0273755.1"/>
    </source>
</evidence>
<keyword evidence="13" id="KW-1185">Reference proteome</keyword>
<keyword evidence="3 10" id="KW-0813">Transport</keyword>
<evidence type="ECO:0000256" key="10">
    <source>
        <dbReference type="PIRNR" id="PIRNR009998"/>
    </source>
</evidence>
<proteinExistence type="inferred from homology"/>
<dbReference type="Gene3D" id="3.30.450.30">
    <property type="entry name" value="Dynein light chain 2a, cytoplasmic"/>
    <property type="match status" value="1"/>
</dbReference>
<evidence type="ECO:0000256" key="1">
    <source>
        <dbReference type="ARBA" id="ARBA00004245"/>
    </source>
</evidence>
<dbReference type="FunFam" id="3.30.450.30:FF:000011">
    <property type="entry name" value="Dynein light chain roadblock"/>
    <property type="match status" value="1"/>
</dbReference>
<dbReference type="InterPro" id="IPR016561">
    <property type="entry name" value="DYNLRB1/2"/>
</dbReference>
<evidence type="ECO:0000256" key="7">
    <source>
        <dbReference type="ARBA" id="ARBA00023175"/>
    </source>
</evidence>
<dbReference type="GO" id="GO:0005868">
    <property type="term" value="C:cytoplasmic dynein complex"/>
    <property type="evidence" value="ECO:0007669"/>
    <property type="project" value="UniProtKB-UniRule"/>
</dbReference>
<dbReference type="InterPro" id="IPR004942">
    <property type="entry name" value="Roadblock/LAMTOR2_dom"/>
</dbReference>